<keyword evidence="9" id="KW-1185">Reference proteome</keyword>
<dbReference type="SUPFAM" id="SSF103473">
    <property type="entry name" value="MFS general substrate transporter"/>
    <property type="match status" value="1"/>
</dbReference>
<dbReference type="Proteomes" id="UP000251800">
    <property type="component" value="Unassembled WGS sequence"/>
</dbReference>
<evidence type="ECO:0000313" key="9">
    <source>
        <dbReference type="Proteomes" id="UP000251800"/>
    </source>
</evidence>
<evidence type="ECO:0000256" key="4">
    <source>
        <dbReference type="ARBA" id="ARBA00022989"/>
    </source>
</evidence>
<feature type="transmembrane region" description="Helical" evidence="6">
    <location>
        <begin position="295"/>
        <end position="313"/>
    </location>
</feature>
<protein>
    <submittedName>
        <fullName evidence="8">MFS transporter</fullName>
    </submittedName>
</protein>
<feature type="domain" description="Major facilitator superfamily (MFS) profile" evidence="7">
    <location>
        <begin position="1"/>
        <end position="408"/>
    </location>
</feature>
<comment type="subcellular location">
    <subcellularLocation>
        <location evidence="1">Endomembrane system</location>
        <topology evidence="1">Multi-pass membrane protein</topology>
    </subcellularLocation>
</comment>
<feature type="transmembrane region" description="Helical" evidence="6">
    <location>
        <begin position="319"/>
        <end position="341"/>
    </location>
</feature>
<accession>A0A363UNS5</accession>
<dbReference type="InterPro" id="IPR036259">
    <property type="entry name" value="MFS_trans_sf"/>
</dbReference>
<comment type="caution">
    <text evidence="8">The sequence shown here is derived from an EMBL/GenBank/DDBJ whole genome shotgun (WGS) entry which is preliminary data.</text>
</comment>
<dbReference type="PROSITE" id="PS50850">
    <property type="entry name" value="MFS"/>
    <property type="match status" value="1"/>
</dbReference>
<gene>
    <name evidence="8" type="ORF">DEH80_03915</name>
</gene>
<dbReference type="PANTHER" id="PTHR23519:SF1">
    <property type="entry name" value="AUTOPHAGY-RELATED PROTEIN 22"/>
    <property type="match status" value="1"/>
</dbReference>
<keyword evidence="2" id="KW-0813">Transport</keyword>
<feature type="transmembrane region" description="Helical" evidence="6">
    <location>
        <begin position="101"/>
        <end position="123"/>
    </location>
</feature>
<organism evidence="8 9">
    <name type="scientific">Abyssibacter profundi</name>
    <dbReference type="NCBI Taxonomy" id="2182787"/>
    <lineage>
        <taxon>Bacteria</taxon>
        <taxon>Pseudomonadati</taxon>
        <taxon>Pseudomonadota</taxon>
        <taxon>Gammaproteobacteria</taxon>
        <taxon>Chromatiales</taxon>
        <taxon>Oceanococcaceae</taxon>
        <taxon>Abyssibacter</taxon>
    </lineage>
</organism>
<dbReference type="GO" id="GO:0022857">
    <property type="term" value="F:transmembrane transporter activity"/>
    <property type="evidence" value="ECO:0007669"/>
    <property type="project" value="InterPro"/>
</dbReference>
<feature type="transmembrane region" description="Helical" evidence="6">
    <location>
        <begin position="384"/>
        <end position="403"/>
    </location>
</feature>
<evidence type="ECO:0000313" key="8">
    <source>
        <dbReference type="EMBL" id="PWN57088.1"/>
    </source>
</evidence>
<dbReference type="InterPro" id="IPR024671">
    <property type="entry name" value="Atg22-like"/>
</dbReference>
<dbReference type="PANTHER" id="PTHR23519">
    <property type="entry name" value="AUTOPHAGY-RELATED PROTEIN 22"/>
    <property type="match status" value="1"/>
</dbReference>
<dbReference type="AlphaFoldDB" id="A0A363UNS5"/>
<evidence type="ECO:0000256" key="6">
    <source>
        <dbReference type="SAM" id="Phobius"/>
    </source>
</evidence>
<feature type="transmembrane region" description="Helical" evidence="6">
    <location>
        <begin position="171"/>
        <end position="192"/>
    </location>
</feature>
<feature type="transmembrane region" description="Helical" evidence="6">
    <location>
        <begin position="43"/>
        <end position="63"/>
    </location>
</feature>
<evidence type="ECO:0000256" key="1">
    <source>
        <dbReference type="ARBA" id="ARBA00004127"/>
    </source>
</evidence>
<feature type="transmembrane region" description="Helical" evidence="6">
    <location>
        <begin position="12"/>
        <end position="31"/>
    </location>
</feature>
<evidence type="ECO:0000256" key="3">
    <source>
        <dbReference type="ARBA" id="ARBA00022692"/>
    </source>
</evidence>
<evidence type="ECO:0000256" key="2">
    <source>
        <dbReference type="ARBA" id="ARBA00022448"/>
    </source>
</evidence>
<dbReference type="InterPro" id="IPR020846">
    <property type="entry name" value="MFS_dom"/>
</dbReference>
<feature type="transmembrane region" description="Helical" evidence="6">
    <location>
        <begin position="75"/>
        <end position="95"/>
    </location>
</feature>
<dbReference type="OrthoDB" id="9768783at2"/>
<dbReference type="Gene3D" id="1.20.1250.20">
    <property type="entry name" value="MFS general substrate transporter like domains"/>
    <property type="match status" value="1"/>
</dbReference>
<evidence type="ECO:0000256" key="5">
    <source>
        <dbReference type="ARBA" id="ARBA00023136"/>
    </source>
</evidence>
<keyword evidence="3 6" id="KW-0812">Transmembrane</keyword>
<keyword evidence="4 6" id="KW-1133">Transmembrane helix</keyword>
<feature type="transmembrane region" description="Helical" evidence="6">
    <location>
        <begin position="230"/>
        <end position="252"/>
    </location>
</feature>
<dbReference type="GO" id="GO:0012505">
    <property type="term" value="C:endomembrane system"/>
    <property type="evidence" value="ECO:0007669"/>
    <property type="project" value="UniProtKB-SubCell"/>
</dbReference>
<dbReference type="RefSeq" id="WP_109719168.1">
    <property type="nucleotide sequence ID" value="NZ_QEQK01000003.1"/>
</dbReference>
<keyword evidence="5 6" id="KW-0472">Membrane</keyword>
<name>A0A363UNS5_9GAMM</name>
<feature type="transmembrane region" description="Helical" evidence="6">
    <location>
        <begin position="135"/>
        <end position="159"/>
    </location>
</feature>
<dbReference type="Pfam" id="PF11700">
    <property type="entry name" value="ATG22"/>
    <property type="match status" value="1"/>
</dbReference>
<feature type="transmembrane region" description="Helical" evidence="6">
    <location>
        <begin position="353"/>
        <end position="378"/>
    </location>
</feature>
<feature type="transmembrane region" description="Helical" evidence="6">
    <location>
        <begin position="264"/>
        <end position="283"/>
    </location>
</feature>
<sequence>MWAWAAYDWANSAFATSVLVAFFPVFFARYWGSDLSGQDSTFWLGIGSSVASLLVALLSPMLGAVADRGGLKKRLLAVMTALGVAGTAALCWIGPGAWGWAMTAFVIAQVGFALGISFYDALIVDVCEPAQRHRVSALGYALGYLGGGLLLVVHVVMTLKPAWFGLPDATAAVRVAFGSVALWWVLFSLPLFRHVRESRPPVSVPMTQAALGALRQLAKTLRRLRQYPDVVTFLIAYWLYIDGVHTIARMAVDYGAKLGFDTNALIQALVITQFVGFPATLLMARLAGRVGTRPALFVSIAIYIAVTVWGFFLQTQAQFFVMAAVIGLVQGSVQALSRSYFSVLIPAERAGEFFGFYNMMGKFAAVLGPVLVGVSAVVTGSSRLSILSIAVLFILGMVCLLRVRPAEEGRR</sequence>
<dbReference type="EMBL" id="QEQK01000003">
    <property type="protein sequence ID" value="PWN57088.1"/>
    <property type="molecule type" value="Genomic_DNA"/>
</dbReference>
<evidence type="ECO:0000259" key="7">
    <source>
        <dbReference type="PROSITE" id="PS50850"/>
    </source>
</evidence>
<dbReference type="InterPro" id="IPR050495">
    <property type="entry name" value="ATG22/LtaA_families"/>
</dbReference>
<proteinExistence type="predicted"/>
<reference evidence="8 9" key="1">
    <citation type="submission" date="2018-05" db="EMBL/GenBank/DDBJ databases">
        <title>Abyssibacter profundi OUC007T gen. nov., sp. nov, a marine bacterium isolated from seawater of the Mariana Trench.</title>
        <authorList>
            <person name="Zhou S."/>
        </authorList>
    </citation>
    <scope>NUCLEOTIDE SEQUENCE [LARGE SCALE GENOMIC DNA]</scope>
    <source>
        <strain evidence="8 9">OUC007</strain>
    </source>
</reference>